<name>A0A6H2A6U9_9ZZZZ</name>
<accession>A0A6H2A6U9</accession>
<evidence type="ECO:0000313" key="1">
    <source>
        <dbReference type="EMBL" id="QJA55337.1"/>
    </source>
</evidence>
<dbReference type="AlphaFoldDB" id="A0A6H2A6U9"/>
<proteinExistence type="predicted"/>
<protein>
    <submittedName>
        <fullName evidence="1">Uncharacterized protein</fullName>
    </submittedName>
</protein>
<organism evidence="1">
    <name type="scientific">viral metagenome</name>
    <dbReference type="NCBI Taxonomy" id="1070528"/>
    <lineage>
        <taxon>unclassified sequences</taxon>
        <taxon>metagenomes</taxon>
        <taxon>organismal metagenomes</taxon>
    </lineage>
</organism>
<evidence type="ECO:0000313" key="2">
    <source>
        <dbReference type="EMBL" id="QJI05466.1"/>
    </source>
</evidence>
<reference evidence="1" key="1">
    <citation type="submission" date="2020-03" db="EMBL/GenBank/DDBJ databases">
        <title>The deep terrestrial virosphere.</title>
        <authorList>
            <person name="Holmfeldt K."/>
            <person name="Nilsson E."/>
            <person name="Simone D."/>
            <person name="Lopez-Fernandez M."/>
            <person name="Wu X."/>
            <person name="de Brujin I."/>
            <person name="Lundin D."/>
            <person name="Andersson A."/>
            <person name="Bertilsson S."/>
            <person name="Dopson M."/>
        </authorList>
    </citation>
    <scope>NUCLEOTIDE SEQUENCE</scope>
    <source>
        <strain evidence="1">TM448A01013</strain>
        <strain evidence="2">TM448B01188</strain>
    </source>
</reference>
<dbReference type="EMBL" id="MT145203">
    <property type="protein sequence ID" value="QJI05466.1"/>
    <property type="molecule type" value="Genomic_DNA"/>
</dbReference>
<gene>
    <name evidence="1" type="ORF">TM448A01013_0024</name>
    <name evidence="2" type="ORF">TM448B01188_0006</name>
</gene>
<sequence>MKIDAGFIVSKSALGPYWQIRLRDLRTGSEDTVDRVYTITEARKKWDNLSITMSPLRERP</sequence>
<dbReference type="EMBL" id="MT145202">
    <property type="protein sequence ID" value="QJA55337.1"/>
    <property type="molecule type" value="Genomic_DNA"/>
</dbReference>